<dbReference type="RefSeq" id="WP_149484762.1">
    <property type="nucleotide sequence ID" value="NZ_CP036150.1"/>
</dbReference>
<gene>
    <name evidence="1" type="ORF">EXM22_01235</name>
</gene>
<sequence>MESDFLEQEYRKDSLIDLALGEISNGRYKNALAYLDAATALAPNERSLQELRQSVFEIILLDEGQDTGSEIDTETPNFTDFYIPEEQEIISPDFARELLSEAQRENPGLYRRSFAFTLGGSYGLTQPVYVENGLVLTGEVSTPEHPFSRIFAETEYFFNESERKFGVAARYRGAVHNDDNIDMLDHQFDMTLHIRGYFAETMENRLILGAKMGIGYLFLHEDSTQQDGRGDLEISSAFVAGVYFEDALLRYLFKNQALFKKLLVDLNFDFFFLSELNDVSMAQYSIGAGYQFTENWKLGIFNEVSNGTTNIQETNSWEAGMKLKYSY</sequence>
<protein>
    <recommendedName>
        <fullName evidence="3">Tetratricopeptide repeat protein</fullName>
    </recommendedName>
</protein>
<dbReference type="KEGG" id="ock:EXM22_01235"/>
<dbReference type="Proteomes" id="UP000324209">
    <property type="component" value="Chromosome"/>
</dbReference>
<proteinExistence type="predicted"/>
<evidence type="ECO:0008006" key="3">
    <source>
        <dbReference type="Google" id="ProtNLM"/>
    </source>
</evidence>
<dbReference type="InterPro" id="IPR011990">
    <property type="entry name" value="TPR-like_helical_dom_sf"/>
</dbReference>
<evidence type="ECO:0000313" key="1">
    <source>
        <dbReference type="EMBL" id="QEN06679.1"/>
    </source>
</evidence>
<dbReference type="EMBL" id="CP036150">
    <property type="protein sequence ID" value="QEN06679.1"/>
    <property type="molecule type" value="Genomic_DNA"/>
</dbReference>
<reference evidence="1 2" key="1">
    <citation type="submission" date="2019-02" db="EMBL/GenBank/DDBJ databases">
        <title>Complete Genome Sequence and Methylome Analysis of free living Spirochaetas.</title>
        <authorList>
            <person name="Fomenkov A."/>
            <person name="Dubinina G."/>
            <person name="Leshcheva N."/>
            <person name="Mikheeva N."/>
            <person name="Grabovich M."/>
            <person name="Vincze T."/>
            <person name="Roberts R.J."/>
        </authorList>
    </citation>
    <scope>NUCLEOTIDE SEQUENCE [LARGE SCALE GENOMIC DNA]</scope>
    <source>
        <strain evidence="1 2">K2</strain>
    </source>
</reference>
<evidence type="ECO:0000313" key="2">
    <source>
        <dbReference type="Proteomes" id="UP000324209"/>
    </source>
</evidence>
<dbReference type="OrthoDB" id="9827989at2"/>
<dbReference type="Gene3D" id="1.25.40.10">
    <property type="entry name" value="Tetratricopeptide repeat domain"/>
    <property type="match status" value="1"/>
</dbReference>
<name>A0A5C1QHT9_9SPIO</name>
<keyword evidence="2" id="KW-1185">Reference proteome</keyword>
<organism evidence="1 2">
    <name type="scientific">Oceanispirochaeta crateris</name>
    <dbReference type="NCBI Taxonomy" id="2518645"/>
    <lineage>
        <taxon>Bacteria</taxon>
        <taxon>Pseudomonadati</taxon>
        <taxon>Spirochaetota</taxon>
        <taxon>Spirochaetia</taxon>
        <taxon>Spirochaetales</taxon>
        <taxon>Spirochaetaceae</taxon>
        <taxon>Oceanispirochaeta</taxon>
    </lineage>
</organism>
<dbReference type="AlphaFoldDB" id="A0A5C1QHT9"/>
<accession>A0A5C1QHT9</accession>